<evidence type="ECO:0000313" key="3">
    <source>
        <dbReference type="Proteomes" id="UP000016935"/>
    </source>
</evidence>
<gene>
    <name evidence="2" type="ORF">SETTUDRAFT_168134</name>
</gene>
<feature type="chain" id="PRO_5004343711" evidence="1">
    <location>
        <begin position="21"/>
        <end position="132"/>
    </location>
</feature>
<organism evidence="2 3">
    <name type="scientific">Exserohilum turcicum (strain 28A)</name>
    <name type="common">Northern leaf blight fungus</name>
    <name type="synonym">Setosphaeria turcica</name>
    <dbReference type="NCBI Taxonomy" id="671987"/>
    <lineage>
        <taxon>Eukaryota</taxon>
        <taxon>Fungi</taxon>
        <taxon>Dikarya</taxon>
        <taxon>Ascomycota</taxon>
        <taxon>Pezizomycotina</taxon>
        <taxon>Dothideomycetes</taxon>
        <taxon>Pleosporomycetidae</taxon>
        <taxon>Pleosporales</taxon>
        <taxon>Pleosporineae</taxon>
        <taxon>Pleosporaceae</taxon>
        <taxon>Exserohilum</taxon>
    </lineage>
</organism>
<dbReference type="EMBL" id="KB908526">
    <property type="protein sequence ID" value="EOA88915.1"/>
    <property type="molecule type" value="Genomic_DNA"/>
</dbReference>
<protein>
    <submittedName>
        <fullName evidence="2">Uncharacterized protein</fullName>
    </submittedName>
</protein>
<dbReference type="eggNOG" id="ENOG502SFM8">
    <property type="taxonomic scope" value="Eukaryota"/>
</dbReference>
<keyword evidence="1" id="KW-0732">Signal</keyword>
<dbReference type="AlphaFoldDB" id="R0IVU2"/>
<reference evidence="2 3" key="1">
    <citation type="journal article" date="2012" name="PLoS Pathog.">
        <title>Diverse lifestyles and strategies of plant pathogenesis encoded in the genomes of eighteen Dothideomycetes fungi.</title>
        <authorList>
            <person name="Ohm R.A."/>
            <person name="Feau N."/>
            <person name="Henrissat B."/>
            <person name="Schoch C.L."/>
            <person name="Horwitz B.A."/>
            <person name="Barry K.W."/>
            <person name="Condon B.J."/>
            <person name="Copeland A.C."/>
            <person name="Dhillon B."/>
            <person name="Glaser F."/>
            <person name="Hesse C.N."/>
            <person name="Kosti I."/>
            <person name="LaButti K."/>
            <person name="Lindquist E.A."/>
            <person name="Lucas S."/>
            <person name="Salamov A.A."/>
            <person name="Bradshaw R.E."/>
            <person name="Ciuffetti L."/>
            <person name="Hamelin R.C."/>
            <person name="Kema G.H.J."/>
            <person name="Lawrence C."/>
            <person name="Scott J.A."/>
            <person name="Spatafora J.W."/>
            <person name="Turgeon B.G."/>
            <person name="de Wit P.J.G.M."/>
            <person name="Zhong S."/>
            <person name="Goodwin S.B."/>
            <person name="Grigoriev I.V."/>
        </authorList>
    </citation>
    <scope>NUCLEOTIDE SEQUENCE [LARGE SCALE GENOMIC DNA]</scope>
    <source>
        <strain evidence="3">28A</strain>
    </source>
</reference>
<reference evidence="2 3" key="2">
    <citation type="journal article" date="2013" name="PLoS Genet.">
        <title>Comparative genome structure, secondary metabolite, and effector coding capacity across Cochliobolus pathogens.</title>
        <authorList>
            <person name="Condon B.J."/>
            <person name="Leng Y."/>
            <person name="Wu D."/>
            <person name="Bushley K.E."/>
            <person name="Ohm R.A."/>
            <person name="Otillar R."/>
            <person name="Martin J."/>
            <person name="Schackwitz W."/>
            <person name="Grimwood J."/>
            <person name="MohdZainudin N."/>
            <person name="Xue C."/>
            <person name="Wang R."/>
            <person name="Manning V.A."/>
            <person name="Dhillon B."/>
            <person name="Tu Z.J."/>
            <person name="Steffenson B.J."/>
            <person name="Salamov A."/>
            <person name="Sun H."/>
            <person name="Lowry S."/>
            <person name="LaButti K."/>
            <person name="Han J."/>
            <person name="Copeland A."/>
            <person name="Lindquist E."/>
            <person name="Barry K."/>
            <person name="Schmutz J."/>
            <person name="Baker S.E."/>
            <person name="Ciuffetti L.M."/>
            <person name="Grigoriev I.V."/>
            <person name="Zhong S."/>
            <person name="Turgeon B.G."/>
        </authorList>
    </citation>
    <scope>NUCLEOTIDE SEQUENCE [LARGE SCALE GENOMIC DNA]</scope>
    <source>
        <strain evidence="3">28A</strain>
    </source>
</reference>
<feature type="signal peptide" evidence="1">
    <location>
        <begin position="1"/>
        <end position="20"/>
    </location>
</feature>
<keyword evidence="3" id="KW-1185">Reference proteome</keyword>
<dbReference type="OrthoDB" id="3497702at2759"/>
<dbReference type="Proteomes" id="UP000016935">
    <property type="component" value="Unassembled WGS sequence"/>
</dbReference>
<name>R0IVU2_EXST2</name>
<accession>R0IVU2</accession>
<sequence>MQFTTTFAAAILALSTSVSALPNPTPQITLRIFNDRTGASADTTVPADGLPYSISARFANSAIDSGNGNILGTSAQLTVFQDTTKCKLVNVNVAGWVIELDGRAKNFVNLDDDITKPIPTWLNGFQFQCDKA</sequence>
<evidence type="ECO:0000256" key="1">
    <source>
        <dbReference type="SAM" id="SignalP"/>
    </source>
</evidence>
<dbReference type="GeneID" id="19400438"/>
<dbReference type="RefSeq" id="XP_008023553.1">
    <property type="nucleotide sequence ID" value="XM_008025362.1"/>
</dbReference>
<proteinExistence type="predicted"/>
<evidence type="ECO:0000313" key="2">
    <source>
        <dbReference type="EMBL" id="EOA88915.1"/>
    </source>
</evidence>
<dbReference type="HOGENOM" id="CLU_2037617_0_0_1"/>